<dbReference type="Pfam" id="PF12636">
    <property type="entry name" value="DUF3781"/>
    <property type="match status" value="1"/>
</dbReference>
<evidence type="ECO:0000313" key="1">
    <source>
        <dbReference type="EMBL" id="PMD72124.1"/>
    </source>
</evidence>
<dbReference type="Proteomes" id="UP000235649">
    <property type="component" value="Unassembled WGS sequence"/>
</dbReference>
<dbReference type="RefSeq" id="WP_102195652.1">
    <property type="nucleotide sequence ID" value="NZ_NIPR01000008.1"/>
</dbReference>
<evidence type="ECO:0008006" key="3">
    <source>
        <dbReference type="Google" id="ProtNLM"/>
    </source>
</evidence>
<keyword evidence="2" id="KW-1185">Reference proteome</keyword>
<gene>
    <name evidence="1" type="ORF">CBP76_03995</name>
</gene>
<comment type="caution">
    <text evidence="1">The sequence shown here is derived from an EMBL/GenBank/DDBJ whole genome shotgun (WGS) entry which is preliminary data.</text>
</comment>
<dbReference type="AlphaFoldDB" id="A0A2N7AVC5"/>
<dbReference type="OrthoDB" id="1093942at2"/>
<dbReference type="EMBL" id="NIPR01000008">
    <property type="protein sequence ID" value="PMD72124.1"/>
    <property type="molecule type" value="Genomic_DNA"/>
</dbReference>
<reference evidence="1 2" key="1">
    <citation type="submission" date="2017-05" db="EMBL/GenBank/DDBJ databases">
        <title>Lactobacillus nurukis nov., sp. nov., isolated from nuruk.</title>
        <authorList>
            <person name="Kim S.-J."/>
        </authorList>
    </citation>
    <scope>NUCLEOTIDE SEQUENCE [LARGE SCALE GENOMIC DNA]</scope>
    <source>
        <strain evidence="1 2">SYF10-1a</strain>
    </source>
</reference>
<evidence type="ECO:0000313" key="2">
    <source>
        <dbReference type="Proteomes" id="UP000235649"/>
    </source>
</evidence>
<dbReference type="InterPro" id="IPR024229">
    <property type="entry name" value="DUF3781"/>
</dbReference>
<name>A0A2N7AVC5_9LACO</name>
<organism evidence="1 2">
    <name type="scientific">Companilactobacillus nuruki</name>
    <dbReference type="NCBI Taxonomy" id="1993540"/>
    <lineage>
        <taxon>Bacteria</taxon>
        <taxon>Bacillati</taxon>
        <taxon>Bacillota</taxon>
        <taxon>Bacilli</taxon>
        <taxon>Lactobacillales</taxon>
        <taxon>Lactobacillaceae</taxon>
        <taxon>Companilactobacillus</taxon>
    </lineage>
</organism>
<protein>
    <recommendedName>
        <fullName evidence="3">DUF3781 domain-containing protein</fullName>
    </recommendedName>
</protein>
<accession>A0A2N7AVC5</accession>
<proteinExistence type="predicted"/>
<sequence length="81" mass="9537">MIPANDIFLKNICYTPLVFERFNKKLGTKLDNDEIKQLVNKIISDPRTTIIKQGKNYYLKNKDIELVINSYNYRLITANKN</sequence>